<reference evidence="2" key="1">
    <citation type="journal article" date="2019" name="Int. J. Syst. Evol. Microbiol.">
        <title>The Global Catalogue of Microorganisms (GCM) 10K type strain sequencing project: providing services to taxonomists for standard genome sequencing and annotation.</title>
        <authorList>
            <consortium name="The Broad Institute Genomics Platform"/>
            <consortium name="The Broad Institute Genome Sequencing Center for Infectious Disease"/>
            <person name="Wu L."/>
            <person name="Ma J."/>
        </authorList>
    </citation>
    <scope>NUCLEOTIDE SEQUENCE [LARGE SCALE GENOMIC DNA]</scope>
    <source>
        <strain evidence="2">CGMCC 1.8859</strain>
    </source>
</reference>
<dbReference type="InterPro" id="IPR029063">
    <property type="entry name" value="SAM-dependent_MTases_sf"/>
</dbReference>
<gene>
    <name evidence="1" type="ORF">GCM10010970_16470</name>
</gene>
<dbReference type="GO" id="GO:0032259">
    <property type="term" value="P:methylation"/>
    <property type="evidence" value="ECO:0007669"/>
    <property type="project" value="UniProtKB-KW"/>
</dbReference>
<accession>A0ABQ2P8A1</accession>
<sequence length="335" mass="36868">MYQKAGRCNLIIQKSRLVRHLQQPVGDTGAFGTPWPQSPAISARQALAWIMRYTVFVSCRSYSMTLTSLLARTCIALTVTLPLLTQAGTTLTLDQAAAGPQRTPARVKRDVYRHPVQTLTFFGLRPDQTVVEIWPGGGWYTEILAPYLNGHGRYYAAQVAPDIDQERAEEVAGFENTLSHQPDLYNHAAVLTFEPPQRVDIRPAGGADVVLTFRNVHNWLKDGTAPAAFTAFYKALKPGGVLGVEEHRAAPGTSLQQMIDTGYVTEDTVIKLAQDAGFKLAARSDINANPKDTKDYPNGVWSLPPSYQGGDQDRARYAAIGESDRMTLKFIKPAH</sequence>
<comment type="caution">
    <text evidence="1">The sequence shown here is derived from an EMBL/GenBank/DDBJ whole genome shotgun (WGS) entry which is preliminary data.</text>
</comment>
<keyword evidence="2" id="KW-1185">Reference proteome</keyword>
<dbReference type="Proteomes" id="UP000637267">
    <property type="component" value="Unassembled WGS sequence"/>
</dbReference>
<proteinExistence type="predicted"/>
<name>A0ABQ2P8A1_9NEIS</name>
<dbReference type="EMBL" id="BMLX01000002">
    <property type="protein sequence ID" value="GGP20691.1"/>
    <property type="molecule type" value="Genomic_DNA"/>
</dbReference>
<dbReference type="Gene3D" id="3.40.50.150">
    <property type="entry name" value="Vaccinia Virus protein VP39"/>
    <property type="match status" value="1"/>
</dbReference>
<dbReference type="SUPFAM" id="SSF53335">
    <property type="entry name" value="S-adenosyl-L-methionine-dependent methyltransferases"/>
    <property type="match status" value="1"/>
</dbReference>
<organism evidence="1 2">
    <name type="scientific">Silvimonas iriomotensis</name>
    <dbReference type="NCBI Taxonomy" id="449662"/>
    <lineage>
        <taxon>Bacteria</taxon>
        <taxon>Pseudomonadati</taxon>
        <taxon>Pseudomonadota</taxon>
        <taxon>Betaproteobacteria</taxon>
        <taxon>Neisseriales</taxon>
        <taxon>Chitinibacteraceae</taxon>
        <taxon>Silvimonas</taxon>
    </lineage>
</organism>
<evidence type="ECO:0000313" key="2">
    <source>
        <dbReference type="Proteomes" id="UP000637267"/>
    </source>
</evidence>
<evidence type="ECO:0000313" key="1">
    <source>
        <dbReference type="EMBL" id="GGP20691.1"/>
    </source>
</evidence>
<keyword evidence="1" id="KW-0808">Transferase</keyword>
<keyword evidence="1" id="KW-0489">Methyltransferase</keyword>
<dbReference type="GO" id="GO:0008168">
    <property type="term" value="F:methyltransferase activity"/>
    <property type="evidence" value="ECO:0007669"/>
    <property type="project" value="UniProtKB-KW"/>
</dbReference>
<protein>
    <submittedName>
        <fullName evidence="1">Methyltransferase</fullName>
    </submittedName>
</protein>